<evidence type="ECO:0000313" key="3">
    <source>
        <dbReference type="Proteomes" id="UP000054166"/>
    </source>
</evidence>
<feature type="compositionally biased region" description="Pro residues" evidence="1">
    <location>
        <begin position="21"/>
        <end position="31"/>
    </location>
</feature>
<evidence type="ECO:0000256" key="1">
    <source>
        <dbReference type="SAM" id="MobiDB-lite"/>
    </source>
</evidence>
<keyword evidence="3" id="KW-1185">Reference proteome</keyword>
<evidence type="ECO:0000313" key="2">
    <source>
        <dbReference type="EMBL" id="KIM81810.1"/>
    </source>
</evidence>
<dbReference type="AlphaFoldDB" id="A0A0C3FAX3"/>
<accession>A0A0C3FAX3</accession>
<organism evidence="2 3">
    <name type="scientific">Piloderma croceum (strain F 1598)</name>
    <dbReference type="NCBI Taxonomy" id="765440"/>
    <lineage>
        <taxon>Eukaryota</taxon>
        <taxon>Fungi</taxon>
        <taxon>Dikarya</taxon>
        <taxon>Basidiomycota</taxon>
        <taxon>Agaricomycotina</taxon>
        <taxon>Agaricomycetes</taxon>
        <taxon>Agaricomycetidae</taxon>
        <taxon>Atheliales</taxon>
        <taxon>Atheliaceae</taxon>
        <taxon>Piloderma</taxon>
    </lineage>
</organism>
<proteinExistence type="predicted"/>
<dbReference type="EMBL" id="KN832997">
    <property type="protein sequence ID" value="KIM81810.1"/>
    <property type="molecule type" value="Genomic_DNA"/>
</dbReference>
<gene>
    <name evidence="2" type="ORF">PILCRDRAFT_821162</name>
</gene>
<reference evidence="2 3" key="1">
    <citation type="submission" date="2014-04" db="EMBL/GenBank/DDBJ databases">
        <authorList>
            <consortium name="DOE Joint Genome Institute"/>
            <person name="Kuo A."/>
            <person name="Tarkka M."/>
            <person name="Buscot F."/>
            <person name="Kohler A."/>
            <person name="Nagy L.G."/>
            <person name="Floudas D."/>
            <person name="Copeland A."/>
            <person name="Barry K.W."/>
            <person name="Cichocki N."/>
            <person name="Veneault-Fourrey C."/>
            <person name="LaButti K."/>
            <person name="Lindquist E.A."/>
            <person name="Lipzen A."/>
            <person name="Lundell T."/>
            <person name="Morin E."/>
            <person name="Murat C."/>
            <person name="Sun H."/>
            <person name="Tunlid A."/>
            <person name="Henrissat B."/>
            <person name="Grigoriev I.V."/>
            <person name="Hibbett D.S."/>
            <person name="Martin F."/>
            <person name="Nordberg H.P."/>
            <person name="Cantor M.N."/>
            <person name="Hua S.X."/>
        </authorList>
    </citation>
    <scope>NUCLEOTIDE SEQUENCE [LARGE SCALE GENOMIC DNA]</scope>
    <source>
        <strain evidence="2 3">F 1598</strain>
    </source>
</reference>
<reference evidence="3" key="2">
    <citation type="submission" date="2015-01" db="EMBL/GenBank/DDBJ databases">
        <title>Evolutionary Origins and Diversification of the Mycorrhizal Mutualists.</title>
        <authorList>
            <consortium name="DOE Joint Genome Institute"/>
            <consortium name="Mycorrhizal Genomics Consortium"/>
            <person name="Kohler A."/>
            <person name="Kuo A."/>
            <person name="Nagy L.G."/>
            <person name="Floudas D."/>
            <person name="Copeland A."/>
            <person name="Barry K.W."/>
            <person name="Cichocki N."/>
            <person name="Veneault-Fourrey C."/>
            <person name="LaButti K."/>
            <person name="Lindquist E.A."/>
            <person name="Lipzen A."/>
            <person name="Lundell T."/>
            <person name="Morin E."/>
            <person name="Murat C."/>
            <person name="Riley R."/>
            <person name="Ohm R."/>
            <person name="Sun H."/>
            <person name="Tunlid A."/>
            <person name="Henrissat B."/>
            <person name="Grigoriev I.V."/>
            <person name="Hibbett D.S."/>
            <person name="Martin F."/>
        </authorList>
    </citation>
    <scope>NUCLEOTIDE SEQUENCE [LARGE SCALE GENOMIC DNA]</scope>
    <source>
        <strain evidence="3">F 1598</strain>
    </source>
</reference>
<dbReference type="Proteomes" id="UP000054166">
    <property type="component" value="Unassembled WGS sequence"/>
</dbReference>
<dbReference type="InParanoid" id="A0A0C3FAX3"/>
<sequence length="151" mass="16693">MSSNFSSTPTLPCISTSTPTPYSPTPTPSSPTPLCTSPPVKSQVDSDPSKVSSQLPDYSPERLGEKYFLKDLPMPDSLESGESAQIFAAYAIEACNVLHAEAFIAERRYRQMTMAAQPFKLHMMRTRFKYLKASQDVARYRSTLGASEMVL</sequence>
<dbReference type="HOGENOM" id="CLU_1732174_0_0_1"/>
<feature type="region of interest" description="Disordered" evidence="1">
    <location>
        <begin position="1"/>
        <end position="59"/>
    </location>
</feature>
<name>A0A0C3FAX3_PILCF</name>
<feature type="compositionally biased region" description="Polar residues" evidence="1">
    <location>
        <begin position="43"/>
        <end position="56"/>
    </location>
</feature>
<protein>
    <submittedName>
        <fullName evidence="2">Uncharacterized protein</fullName>
    </submittedName>
</protein>
<feature type="compositionally biased region" description="Polar residues" evidence="1">
    <location>
        <begin position="1"/>
        <end position="14"/>
    </location>
</feature>